<dbReference type="EMBL" id="MYFO01000005">
    <property type="protein sequence ID" value="TFE90105.1"/>
    <property type="molecule type" value="Genomic_DNA"/>
</dbReference>
<comment type="caution">
    <text evidence="2">The sequence shown here is derived from an EMBL/GenBank/DDBJ whole genome shotgun (WGS) entry which is preliminary data.</text>
</comment>
<feature type="transmembrane region" description="Helical" evidence="1">
    <location>
        <begin position="65"/>
        <end position="80"/>
    </location>
</feature>
<keyword evidence="3" id="KW-1185">Reference proteome</keyword>
<organism evidence="2 3">
    <name type="scientific">Paenibacillus athensensis</name>
    <dbReference type="NCBI Taxonomy" id="1967502"/>
    <lineage>
        <taxon>Bacteria</taxon>
        <taxon>Bacillati</taxon>
        <taxon>Bacillota</taxon>
        <taxon>Bacilli</taxon>
        <taxon>Bacillales</taxon>
        <taxon>Paenibacillaceae</taxon>
        <taxon>Paenibacillus</taxon>
    </lineage>
</organism>
<accession>A0A4Y8Q8A0</accession>
<evidence type="ECO:0000256" key="1">
    <source>
        <dbReference type="SAM" id="Phobius"/>
    </source>
</evidence>
<feature type="transmembrane region" description="Helical" evidence="1">
    <location>
        <begin position="174"/>
        <end position="194"/>
    </location>
</feature>
<feature type="transmembrane region" description="Helical" evidence="1">
    <location>
        <begin position="129"/>
        <end position="153"/>
    </location>
</feature>
<feature type="transmembrane region" description="Helical" evidence="1">
    <location>
        <begin position="33"/>
        <end position="53"/>
    </location>
</feature>
<dbReference type="Proteomes" id="UP000298246">
    <property type="component" value="Unassembled WGS sequence"/>
</dbReference>
<dbReference type="AlphaFoldDB" id="A0A4Y8Q8A0"/>
<feature type="transmembrane region" description="Helical" evidence="1">
    <location>
        <begin position="6"/>
        <end position="26"/>
    </location>
</feature>
<keyword evidence="1" id="KW-1133">Transmembrane helix</keyword>
<gene>
    <name evidence="2" type="ORF">B5M42_05410</name>
</gene>
<feature type="transmembrane region" description="Helical" evidence="1">
    <location>
        <begin position="87"/>
        <end position="109"/>
    </location>
</feature>
<proteinExistence type="predicted"/>
<keyword evidence="1" id="KW-0472">Membrane</keyword>
<feature type="transmembrane region" description="Helical" evidence="1">
    <location>
        <begin position="200"/>
        <end position="217"/>
    </location>
</feature>
<name>A0A4Y8Q8A0_9BACL</name>
<evidence type="ECO:0000313" key="2">
    <source>
        <dbReference type="EMBL" id="TFE90105.1"/>
    </source>
</evidence>
<sequence>MGEIMNTVLYVALGFLDIVVVFAFLFKIYRWPFWGYAREIAAIALTLSIISWVDRVVFQWADWDATVQYGLVILSLKLLFRVRWNRAFTLATVGYLAFVSTQNVVYALLLVTNMVNMADAQITQGAGTYLIQICTHLVSLLICLALYYGGYGFSYISVPPHDRKKELASNVQRVISALNVLAALILASTMYWVMNYYQHVYIIVPSALLALFLLIVVSRKRESAQ</sequence>
<keyword evidence="1" id="KW-0812">Transmembrane</keyword>
<evidence type="ECO:0000313" key="3">
    <source>
        <dbReference type="Proteomes" id="UP000298246"/>
    </source>
</evidence>
<reference evidence="2 3" key="1">
    <citation type="submission" date="2017-03" db="EMBL/GenBank/DDBJ databases">
        <title>Isolation of Levoglucosan Utilizing Bacteria.</title>
        <authorList>
            <person name="Arya A.S."/>
        </authorList>
    </citation>
    <scope>NUCLEOTIDE SEQUENCE [LARGE SCALE GENOMIC DNA]</scope>
    <source>
        <strain evidence="2 3">MEC069</strain>
    </source>
</reference>
<protein>
    <submittedName>
        <fullName evidence="2">Uncharacterized protein</fullName>
    </submittedName>
</protein>